<dbReference type="InterPro" id="IPR002110">
    <property type="entry name" value="Ankyrin_rpt"/>
</dbReference>
<keyword evidence="3" id="KW-0732">Signal</keyword>
<dbReference type="Pfam" id="PF12796">
    <property type="entry name" value="Ank_2"/>
    <property type="match status" value="3"/>
</dbReference>
<reference evidence="4" key="1">
    <citation type="submission" date="2006-03" db="EMBL/GenBank/DDBJ databases">
        <authorList>
            <person name="Bowman J."/>
            <person name="Ferriera S."/>
            <person name="Johnson J."/>
            <person name="Kravitz S."/>
            <person name="Halpern A."/>
            <person name="Remington K."/>
            <person name="Beeson K."/>
            <person name="Tran B."/>
            <person name="Rogers Y.-H."/>
            <person name="Friedman R."/>
            <person name="Venter J.C."/>
        </authorList>
    </citation>
    <scope>NUCLEOTIDE SEQUENCE [LARGE SCALE GENOMIC DNA]</scope>
    <source>
        <strain evidence="4">ATCC 700755</strain>
    </source>
</reference>
<dbReference type="OrthoDB" id="2575953at2"/>
<dbReference type="eggNOG" id="COG0666">
    <property type="taxonomic scope" value="Bacteria"/>
</dbReference>
<dbReference type="PROSITE" id="PS50088">
    <property type="entry name" value="ANK_REPEAT"/>
    <property type="match status" value="7"/>
</dbReference>
<dbReference type="PANTHER" id="PTHR24161">
    <property type="entry name" value="ANK_REP_REGION DOMAIN-CONTAINING PROTEIN-RELATED"/>
    <property type="match status" value="1"/>
</dbReference>
<accession>K4IE57</accession>
<dbReference type="Proteomes" id="UP000008514">
    <property type="component" value="Chromosome"/>
</dbReference>
<feature type="signal peptide" evidence="3">
    <location>
        <begin position="1"/>
        <end position="21"/>
    </location>
</feature>
<name>K4IE57_PSYTT</name>
<evidence type="ECO:0000256" key="1">
    <source>
        <dbReference type="ARBA" id="ARBA00022737"/>
    </source>
</evidence>
<feature type="repeat" description="ANK" evidence="2">
    <location>
        <begin position="93"/>
        <end position="125"/>
    </location>
</feature>
<dbReference type="STRING" id="313595.P700755_001854"/>
<dbReference type="SUPFAM" id="SSF48403">
    <property type="entry name" value="Ankyrin repeat"/>
    <property type="match status" value="2"/>
</dbReference>
<feature type="repeat" description="ANK" evidence="2">
    <location>
        <begin position="267"/>
        <end position="300"/>
    </location>
</feature>
<keyword evidence="2" id="KW-0040">ANK repeat</keyword>
<evidence type="ECO:0000256" key="3">
    <source>
        <dbReference type="SAM" id="SignalP"/>
    </source>
</evidence>
<evidence type="ECO:0000313" key="5">
    <source>
        <dbReference type="Proteomes" id="UP000008514"/>
    </source>
</evidence>
<feature type="repeat" description="ANK" evidence="2">
    <location>
        <begin position="196"/>
        <end position="228"/>
    </location>
</feature>
<organism evidence="4 5">
    <name type="scientific">Psychroflexus torquis (strain ATCC 700755 / CIP 106069 / ACAM 623)</name>
    <dbReference type="NCBI Taxonomy" id="313595"/>
    <lineage>
        <taxon>Bacteria</taxon>
        <taxon>Pseudomonadati</taxon>
        <taxon>Bacteroidota</taxon>
        <taxon>Flavobacteriia</taxon>
        <taxon>Flavobacteriales</taxon>
        <taxon>Flavobacteriaceae</taxon>
        <taxon>Psychroflexus</taxon>
    </lineage>
</organism>
<dbReference type="PROSITE" id="PS50297">
    <property type="entry name" value="ANK_REP_REGION"/>
    <property type="match status" value="5"/>
</dbReference>
<reference evidence="4" key="2">
    <citation type="submission" date="2012-09" db="EMBL/GenBank/DDBJ databases">
        <title>The complete sequence of Psychroflexus torquis an extreme psychrophile from sea-ice that is stimulated by light.</title>
        <authorList>
            <person name="Feng S."/>
            <person name="Powell S.M."/>
            <person name="Bowman J.P."/>
        </authorList>
    </citation>
    <scope>NUCLEOTIDE SEQUENCE [LARGE SCALE GENOMIC DNA]</scope>
    <source>
        <strain evidence="4">ATCC 700755</strain>
    </source>
</reference>
<dbReference type="PANTHER" id="PTHR24161:SF121">
    <property type="entry name" value="M-PHASE PHOSPHOPROTEIN 8"/>
    <property type="match status" value="1"/>
</dbReference>
<keyword evidence="5" id="KW-1185">Reference proteome</keyword>
<proteinExistence type="predicted"/>
<feature type="repeat" description="ANK" evidence="2">
    <location>
        <begin position="334"/>
        <end position="366"/>
    </location>
</feature>
<dbReference type="AlphaFoldDB" id="K4IE57"/>
<keyword evidence="1" id="KW-0677">Repeat</keyword>
<dbReference type="EMBL" id="CP003879">
    <property type="protein sequence ID" value="AFU68684.1"/>
    <property type="molecule type" value="Genomic_DNA"/>
</dbReference>
<dbReference type="Pfam" id="PF13637">
    <property type="entry name" value="Ank_4"/>
    <property type="match status" value="1"/>
</dbReference>
<dbReference type="HOGENOM" id="CLU_562507_0_0_10"/>
<dbReference type="KEGG" id="ptq:P700755_001854"/>
<feature type="repeat" description="ANK" evidence="2">
    <location>
        <begin position="448"/>
        <end position="481"/>
    </location>
</feature>
<dbReference type="SMART" id="SM00248">
    <property type="entry name" value="ANK"/>
    <property type="match status" value="9"/>
</dbReference>
<dbReference type="RefSeq" id="WP_015024276.1">
    <property type="nucleotide sequence ID" value="NC_018721.1"/>
</dbReference>
<evidence type="ECO:0000256" key="2">
    <source>
        <dbReference type="PROSITE-ProRule" id="PRU00023"/>
    </source>
</evidence>
<protein>
    <submittedName>
        <fullName evidence="4">Ankyrin repeat domain protein</fullName>
    </submittedName>
</protein>
<evidence type="ECO:0000313" key="4">
    <source>
        <dbReference type="EMBL" id="AFU68684.1"/>
    </source>
</evidence>
<feature type="chain" id="PRO_5003879314" evidence="3">
    <location>
        <begin position="22"/>
        <end position="507"/>
    </location>
</feature>
<gene>
    <name evidence="4" type="ordered locus">P700755_001854</name>
</gene>
<feature type="repeat" description="ANK" evidence="2">
    <location>
        <begin position="301"/>
        <end position="333"/>
    </location>
</feature>
<dbReference type="InterPro" id="IPR036770">
    <property type="entry name" value="Ankyrin_rpt-contain_sf"/>
</dbReference>
<dbReference type="Gene3D" id="1.25.40.20">
    <property type="entry name" value="Ankyrin repeat-containing domain"/>
    <property type="match status" value="3"/>
</dbReference>
<feature type="repeat" description="ANK" evidence="2">
    <location>
        <begin position="415"/>
        <end position="447"/>
    </location>
</feature>
<sequence>MKILKNVTLLAMLFMSIVAVAQQDNVLLDRSFWKGNPDLKTVKQKIAEGNDATALNENAFDAVIYALLENADDSIIKHLLSFEGNPVDKKTHDSRIYLHWAAYAGQTEMVNFLLDKGSSVTKLDSHGYTPLAFAANAGQKNKALYDAFESHGVNLLNEKNESGANLLLLVAPSLSNEEELNFFTGKGLKLNSTDKNGNGIFNYASKKGNIDFLKLLIKKGVDYKSSNKKGGNAFLFAAQGGRGYSNPLAVYEYLKSLGLEPNIVTKDGYTPLHRLAYNTSDPAIFEFFLTAGADVNQKDAEGNTPFLNAASRNELEMVKLLSKNVKDFDATNNNGQLALMLAFQRNSPEVAEFLLNKKSDAEIYSEGRRNAKDKKGNTIAYYLVASFDSRKPDEFDAKLKLLQEKNIQLNTTQAEGNTLFHLATKDNELGVLKRLVDFNININAKNGKGLTALHLAAMKAEDSQIMKYLISKGADTKINTDFEETVFDLASENELLQKQNTSLNFLK</sequence>